<dbReference type="GO" id="GO:0016757">
    <property type="term" value="F:glycosyltransferase activity"/>
    <property type="evidence" value="ECO:0007669"/>
    <property type="project" value="UniProtKB-KW"/>
</dbReference>
<reference evidence="2" key="1">
    <citation type="submission" date="2022-04" db="EMBL/GenBank/DDBJ databases">
        <title>Whole genome sequence of Sphaerotilus sp. FB-5.</title>
        <authorList>
            <person name="Takeda M."/>
            <person name="Narihara S."/>
            <person name="Akimoto M."/>
            <person name="Akimoto R."/>
            <person name="Nishiyashiki S."/>
            <person name="Murakami T."/>
        </authorList>
    </citation>
    <scope>NUCLEOTIDE SEQUENCE</scope>
    <source>
        <strain evidence="2">FB-5</strain>
    </source>
</reference>
<name>A0ABM7YQL8_9BURK</name>
<evidence type="ECO:0000313" key="2">
    <source>
        <dbReference type="EMBL" id="BDI06846.1"/>
    </source>
</evidence>
<gene>
    <name evidence="2" type="ORF">CATMQ487_38160</name>
</gene>
<dbReference type="Pfam" id="PF13692">
    <property type="entry name" value="Glyco_trans_1_4"/>
    <property type="match status" value="1"/>
</dbReference>
<keyword evidence="2" id="KW-0328">Glycosyltransferase</keyword>
<dbReference type="PANTHER" id="PTHR46401:SF2">
    <property type="entry name" value="GLYCOSYLTRANSFERASE WBBK-RELATED"/>
    <property type="match status" value="1"/>
</dbReference>
<protein>
    <submittedName>
        <fullName evidence="2">Mannosyltransferase</fullName>
    </submittedName>
</protein>
<dbReference type="SUPFAM" id="SSF53756">
    <property type="entry name" value="UDP-Glycosyltransferase/glycogen phosphorylase"/>
    <property type="match status" value="1"/>
</dbReference>
<sequence>MLINGSFLTHATTEADRFALELLAALGRRGELAGARVVVPRRAELHAAVPPGLPVDEAGARLGVLWEQLDLPRLAGAGWLINLGGTAPMVRHRQLVLLPDAAAVVTCPEEYGTAARLGRRMMTAAVMQRSACVATLSRFGADEVTRHFGQRPRGIEVLPPAGDHILRERADRSVFDRLDLRGRRYWLVADSARPSRHLASALQALERLADPHVLLVAAVREGEAPAAKGVDVHARLRRTGAVSPAQWRALFEGAACFVDPSTCAASGIAVLEAMNCGCPTLAAQQGALPEVCADASLYFDPADPATLAAQLQRLLGSSHLAHELRAAGHERARLLSWDATAQAFSALGQRLAV</sequence>
<accession>A0ABM7YQL8</accession>
<evidence type="ECO:0000256" key="1">
    <source>
        <dbReference type="ARBA" id="ARBA00022679"/>
    </source>
</evidence>
<dbReference type="Gene3D" id="3.40.50.2000">
    <property type="entry name" value="Glycogen Phosphorylase B"/>
    <property type="match status" value="2"/>
</dbReference>
<keyword evidence="1" id="KW-0808">Transferase</keyword>
<dbReference type="RefSeq" id="WP_251970089.1">
    <property type="nucleotide sequence ID" value="NZ_AP025730.1"/>
</dbReference>
<evidence type="ECO:0000313" key="3">
    <source>
        <dbReference type="Proteomes" id="UP001057498"/>
    </source>
</evidence>
<dbReference type="Proteomes" id="UP001057498">
    <property type="component" value="Chromosome"/>
</dbReference>
<organism evidence="2 3">
    <name type="scientific">Sphaerotilus microaerophilus</name>
    <dbReference type="NCBI Taxonomy" id="2914710"/>
    <lineage>
        <taxon>Bacteria</taxon>
        <taxon>Pseudomonadati</taxon>
        <taxon>Pseudomonadota</taxon>
        <taxon>Betaproteobacteria</taxon>
        <taxon>Burkholderiales</taxon>
        <taxon>Sphaerotilaceae</taxon>
        <taxon>Sphaerotilus</taxon>
    </lineage>
</organism>
<dbReference type="EMBL" id="AP025730">
    <property type="protein sequence ID" value="BDI06846.1"/>
    <property type="molecule type" value="Genomic_DNA"/>
</dbReference>
<keyword evidence="3" id="KW-1185">Reference proteome</keyword>
<dbReference type="CDD" id="cd03809">
    <property type="entry name" value="GT4_MtfB-like"/>
    <property type="match status" value="1"/>
</dbReference>
<dbReference type="PANTHER" id="PTHR46401">
    <property type="entry name" value="GLYCOSYLTRANSFERASE WBBK-RELATED"/>
    <property type="match status" value="1"/>
</dbReference>
<proteinExistence type="predicted"/>